<proteinExistence type="predicted"/>
<feature type="compositionally biased region" description="Basic and acidic residues" evidence="1">
    <location>
        <begin position="66"/>
        <end position="87"/>
    </location>
</feature>
<feature type="region of interest" description="Disordered" evidence="1">
    <location>
        <begin position="65"/>
        <end position="115"/>
    </location>
</feature>
<sequence>MKKHDENKDIRLVSRVAKLDYSNKTINANTSALIGNGTWGRIDYLCHYCGWTFIWNNMVSVSYVNRNDDNSDKDKNKNKSDKSDTIIKRKREMRRLNRENNKNKSSNNKIRNERK</sequence>
<reference evidence="2" key="1">
    <citation type="submission" date="2024-06" db="EMBL/GenBank/DDBJ databases">
        <title>Intestivirid acquisition increases across infancy in a wild primate population.</title>
        <authorList>
            <person name="Schneider-Creas I.A."/>
            <person name="Moya I.L."/>
            <person name="Chiou K.L."/>
            <person name="Baniel A."/>
            <person name="Azanaw Haile A."/>
            <person name="Kebede F."/>
            <person name="Abebe B."/>
            <person name="Snyder-Mackler N."/>
            <person name="Varsani A."/>
        </authorList>
    </citation>
    <scope>NUCLEOTIDE SEQUENCE</scope>
    <source>
        <strain evidence="2">Int_RNL_2018_0288_CRY</strain>
    </source>
</reference>
<evidence type="ECO:0000256" key="1">
    <source>
        <dbReference type="SAM" id="MobiDB-lite"/>
    </source>
</evidence>
<protein>
    <submittedName>
        <fullName evidence="2">Uncharacterized protein</fullName>
    </submittedName>
</protein>
<dbReference type="EMBL" id="PP965500">
    <property type="protein sequence ID" value="XCO00623.1"/>
    <property type="molecule type" value="Genomic_DNA"/>
</dbReference>
<organism evidence="2">
    <name type="scientific">Geladintestivirus 2</name>
    <dbReference type="NCBI Taxonomy" id="3233134"/>
    <lineage>
        <taxon>Viruses</taxon>
        <taxon>Duplodnaviria</taxon>
        <taxon>Heunggongvirae</taxon>
        <taxon>Uroviricota</taxon>
        <taxon>Caudoviricetes</taxon>
        <taxon>Crassvirales</taxon>
    </lineage>
</organism>
<evidence type="ECO:0000313" key="2">
    <source>
        <dbReference type="EMBL" id="XCO00623.1"/>
    </source>
</evidence>
<name>A0AAU8MIG3_9CAUD</name>
<accession>A0AAU8MIG3</accession>